<dbReference type="PROSITE" id="PS51257">
    <property type="entry name" value="PROKAR_LIPOPROTEIN"/>
    <property type="match status" value="1"/>
</dbReference>
<evidence type="ECO:0000256" key="4">
    <source>
        <dbReference type="SAM" id="MobiDB-lite"/>
    </source>
</evidence>
<reference evidence="6 7" key="1">
    <citation type="submission" date="2019-10" db="EMBL/GenBank/DDBJ databases">
        <title>Streptomyces tenebrisbrunneis sp.nov., an endogenous actinomycete isolated from of Lycium ruthenicum.</title>
        <authorList>
            <person name="Ma L."/>
        </authorList>
    </citation>
    <scope>NUCLEOTIDE SEQUENCE [LARGE SCALE GENOMIC DNA]</scope>
    <source>
        <strain evidence="6 7">TRM 66187</strain>
    </source>
</reference>
<evidence type="ECO:0000313" key="7">
    <source>
        <dbReference type="Proteomes" id="UP000621266"/>
    </source>
</evidence>
<protein>
    <submittedName>
        <fullName evidence="6">Extracellular solute-binding protein</fullName>
    </submittedName>
</protein>
<dbReference type="Gene3D" id="3.40.190.10">
    <property type="entry name" value="Periplasmic binding protein-like II"/>
    <property type="match status" value="1"/>
</dbReference>
<evidence type="ECO:0000256" key="3">
    <source>
        <dbReference type="ARBA" id="ARBA00022729"/>
    </source>
</evidence>
<dbReference type="Pfam" id="PF01547">
    <property type="entry name" value="SBP_bac_1"/>
    <property type="match status" value="1"/>
</dbReference>
<dbReference type="PANTHER" id="PTHR43649">
    <property type="entry name" value="ARABINOSE-BINDING PROTEIN-RELATED"/>
    <property type="match status" value="1"/>
</dbReference>
<keyword evidence="3 5" id="KW-0732">Signal</keyword>
<proteinExistence type="inferred from homology"/>
<dbReference type="PANTHER" id="PTHR43649:SF30">
    <property type="entry name" value="ABC TRANSPORTER SUBSTRATE-BINDING PROTEIN"/>
    <property type="match status" value="1"/>
</dbReference>
<dbReference type="Proteomes" id="UP000621266">
    <property type="component" value="Unassembled WGS sequence"/>
</dbReference>
<evidence type="ECO:0000256" key="2">
    <source>
        <dbReference type="ARBA" id="ARBA00022448"/>
    </source>
</evidence>
<dbReference type="InterPro" id="IPR006061">
    <property type="entry name" value="SBP_1_CS"/>
</dbReference>
<dbReference type="EMBL" id="WHPN01000129">
    <property type="protein sequence ID" value="KAF4410106.1"/>
    <property type="molecule type" value="Genomic_DNA"/>
</dbReference>
<feature type="compositionally biased region" description="Basic and acidic residues" evidence="4">
    <location>
        <begin position="415"/>
        <end position="425"/>
    </location>
</feature>
<comment type="caution">
    <text evidence="6">The sequence shown here is derived from an EMBL/GenBank/DDBJ whole genome shotgun (WGS) entry which is preliminary data.</text>
</comment>
<dbReference type="PROSITE" id="PS01037">
    <property type="entry name" value="SBP_BACTERIAL_1"/>
    <property type="match status" value="1"/>
</dbReference>
<sequence length="425" mass="46360">MRRRFSGLLAAGVSTTLALTTLSACGESSSADGAGTTLKLVVTEYGDRSGNSSKRYWDQLIGEFEFKHPEISVDVDIYDRGAVDRRVSELVEAGNPPDMAQMATYADYAEQDMLYSADELLSIPAQADFVTAVAEAGQANRTQYGMPFVASTRVFFYNKKLLRDAGITTPPKTWQELQSAAVALEQSGVKTPYGLPLGPEEPQAETLNWLLSGGGGYTDNIGAYTIDAPENVRTFEWLRDELVAKGLTNPEPGETDRQDVYDGFARGEVAMLNGHPTLMQIAQENGIDYGMAPPPGKDGESPATTGVADWMTAFKKNGNQEAIGEFLNFAYSKENVLKFAQQYDLLPVTNSAFDAMRADKENKAVWEFLDQLRTAQLYPVDKVSWGPTVRTLRATIGRTVEPKGDPGSVLAQLQREAETKENAAS</sequence>
<keyword evidence="2" id="KW-0813">Transport</keyword>
<comment type="similarity">
    <text evidence="1">Belongs to the bacterial solute-binding protein 1 family.</text>
</comment>
<feature type="signal peptide" evidence="5">
    <location>
        <begin position="1"/>
        <end position="26"/>
    </location>
</feature>
<feature type="region of interest" description="Disordered" evidence="4">
    <location>
        <begin position="403"/>
        <end position="425"/>
    </location>
</feature>
<evidence type="ECO:0000313" key="6">
    <source>
        <dbReference type="EMBL" id="KAF4410106.1"/>
    </source>
</evidence>
<evidence type="ECO:0000256" key="1">
    <source>
        <dbReference type="ARBA" id="ARBA00008520"/>
    </source>
</evidence>
<dbReference type="SUPFAM" id="SSF53850">
    <property type="entry name" value="Periplasmic binding protein-like II"/>
    <property type="match status" value="1"/>
</dbReference>
<gene>
    <name evidence="6" type="ORF">GCU69_05595</name>
</gene>
<name>A0ABQ7FQR0_9ACTN</name>
<evidence type="ECO:0000256" key="5">
    <source>
        <dbReference type="SAM" id="SignalP"/>
    </source>
</evidence>
<dbReference type="InterPro" id="IPR050490">
    <property type="entry name" value="Bact_solute-bd_prot1"/>
</dbReference>
<organism evidence="6 7">
    <name type="scientific">Streptomyces lycii</name>
    <dbReference type="NCBI Taxonomy" id="2654337"/>
    <lineage>
        <taxon>Bacteria</taxon>
        <taxon>Bacillati</taxon>
        <taxon>Actinomycetota</taxon>
        <taxon>Actinomycetes</taxon>
        <taxon>Kitasatosporales</taxon>
        <taxon>Streptomycetaceae</taxon>
        <taxon>Streptomyces</taxon>
    </lineage>
</organism>
<accession>A0ABQ7FQR0</accession>
<dbReference type="InterPro" id="IPR006059">
    <property type="entry name" value="SBP"/>
</dbReference>
<keyword evidence="7" id="KW-1185">Reference proteome</keyword>
<feature type="chain" id="PRO_5045322436" evidence="5">
    <location>
        <begin position="27"/>
        <end position="425"/>
    </location>
</feature>